<evidence type="ECO:0000256" key="1">
    <source>
        <dbReference type="SAM" id="MobiDB-lite"/>
    </source>
</evidence>
<evidence type="ECO:0000313" key="3">
    <source>
        <dbReference type="Proteomes" id="UP000218606"/>
    </source>
</evidence>
<name>A0AAN1GRX0_9RHOB</name>
<dbReference type="AlphaFoldDB" id="A0AAN1GRX0"/>
<dbReference type="EMBL" id="CP010767">
    <property type="protein sequence ID" value="ATG43928.1"/>
    <property type="molecule type" value="Genomic_DNA"/>
</dbReference>
<dbReference type="Proteomes" id="UP000218606">
    <property type="component" value="Chromosome"/>
</dbReference>
<gene>
    <name evidence="2" type="ORF">PhaeoP13_01999</name>
</gene>
<sequence>MGIAHLREISAKSPRLVVGASNLQVVGQGVNPPRMSRPDQSGRSGLSEGVGGVRWGRNGAVRGSV</sequence>
<evidence type="ECO:0000313" key="2">
    <source>
        <dbReference type="EMBL" id="ATG43928.1"/>
    </source>
</evidence>
<accession>A0AAN1GRX0</accession>
<protein>
    <submittedName>
        <fullName evidence="2">Uncharacterized protein</fullName>
    </submittedName>
</protein>
<organism evidence="2 3">
    <name type="scientific">Phaeobacter piscinae</name>
    <dbReference type="NCBI Taxonomy" id="1580596"/>
    <lineage>
        <taxon>Bacteria</taxon>
        <taxon>Pseudomonadati</taxon>
        <taxon>Pseudomonadota</taxon>
        <taxon>Alphaproteobacteria</taxon>
        <taxon>Rhodobacterales</taxon>
        <taxon>Roseobacteraceae</taxon>
        <taxon>Phaeobacter</taxon>
    </lineage>
</organism>
<proteinExistence type="predicted"/>
<feature type="region of interest" description="Disordered" evidence="1">
    <location>
        <begin position="28"/>
        <end position="65"/>
    </location>
</feature>
<reference evidence="2 3" key="1">
    <citation type="journal article" date="2017" name="Front. Microbiol.">
        <title>Phaeobacter piscinae sp. nov., a species of the Roseobacter group and potential aquaculture probiont.</title>
        <authorList>
            <person name="Sonnenschein E.C."/>
            <person name="Phippen C.B.W."/>
            <person name="Nielsen K.F."/>
            <person name="Mateiu R.V."/>
            <person name="Melchiorsen J."/>
            <person name="Gram L."/>
            <person name="Overmann J."/>
            <person name="Freese H.M."/>
        </authorList>
    </citation>
    <scope>NUCLEOTIDE SEQUENCE [LARGE SCALE GENOMIC DNA]</scope>
    <source>
        <strain evidence="2 3">P13</strain>
    </source>
</reference>